<evidence type="ECO:0000313" key="1">
    <source>
        <dbReference type="EMBL" id="JAH00928.1"/>
    </source>
</evidence>
<proteinExistence type="predicted"/>
<protein>
    <submittedName>
        <fullName evidence="1">Uncharacterized protein</fullName>
    </submittedName>
</protein>
<reference evidence="1" key="2">
    <citation type="journal article" date="2015" name="Fish Shellfish Immunol.">
        <title>Early steps in the European eel (Anguilla anguilla)-Vibrio vulnificus interaction in the gills: Role of the RtxA13 toxin.</title>
        <authorList>
            <person name="Callol A."/>
            <person name="Pajuelo D."/>
            <person name="Ebbesson L."/>
            <person name="Teles M."/>
            <person name="MacKenzie S."/>
            <person name="Amaro C."/>
        </authorList>
    </citation>
    <scope>NUCLEOTIDE SEQUENCE</scope>
</reference>
<reference evidence="1" key="1">
    <citation type="submission" date="2014-11" db="EMBL/GenBank/DDBJ databases">
        <authorList>
            <person name="Amaro Gonzalez C."/>
        </authorList>
    </citation>
    <scope>NUCLEOTIDE SEQUENCE</scope>
</reference>
<accession>A0A0E9PAQ9</accession>
<dbReference type="AlphaFoldDB" id="A0A0E9PAQ9"/>
<sequence>MPLCEPLMMSGRKLDE</sequence>
<organism evidence="1">
    <name type="scientific">Anguilla anguilla</name>
    <name type="common">European freshwater eel</name>
    <name type="synonym">Muraena anguilla</name>
    <dbReference type="NCBI Taxonomy" id="7936"/>
    <lineage>
        <taxon>Eukaryota</taxon>
        <taxon>Metazoa</taxon>
        <taxon>Chordata</taxon>
        <taxon>Craniata</taxon>
        <taxon>Vertebrata</taxon>
        <taxon>Euteleostomi</taxon>
        <taxon>Actinopterygii</taxon>
        <taxon>Neopterygii</taxon>
        <taxon>Teleostei</taxon>
        <taxon>Anguilliformes</taxon>
        <taxon>Anguillidae</taxon>
        <taxon>Anguilla</taxon>
    </lineage>
</organism>
<name>A0A0E9PAQ9_ANGAN</name>
<dbReference type="EMBL" id="GBXM01107649">
    <property type="protein sequence ID" value="JAH00928.1"/>
    <property type="molecule type" value="Transcribed_RNA"/>
</dbReference>